<protein>
    <submittedName>
        <fullName evidence="4">Methyltransferase domain-containing protein</fullName>
    </submittedName>
</protein>
<dbReference type="Proteomes" id="UP000318102">
    <property type="component" value="Unassembled WGS sequence"/>
</dbReference>
<reference evidence="4 5" key="1">
    <citation type="submission" date="2019-07" db="EMBL/GenBank/DDBJ databases">
        <authorList>
            <person name="Kim J."/>
        </authorList>
    </citation>
    <scope>NUCLEOTIDE SEQUENCE [LARGE SCALE GENOMIC DNA]</scope>
    <source>
        <strain evidence="4 5">N4</strain>
    </source>
</reference>
<dbReference type="EMBL" id="VNJK01000001">
    <property type="protein sequence ID" value="TVX93553.1"/>
    <property type="molecule type" value="Genomic_DNA"/>
</dbReference>
<organism evidence="4 5">
    <name type="scientific">Paenibacillus agilis</name>
    <dbReference type="NCBI Taxonomy" id="3020863"/>
    <lineage>
        <taxon>Bacteria</taxon>
        <taxon>Bacillati</taxon>
        <taxon>Bacillota</taxon>
        <taxon>Bacilli</taxon>
        <taxon>Bacillales</taxon>
        <taxon>Paenibacillaceae</taxon>
        <taxon>Paenibacillus</taxon>
    </lineage>
</organism>
<name>A0A559J125_9BACL</name>
<evidence type="ECO:0000256" key="2">
    <source>
        <dbReference type="ARBA" id="ARBA00022679"/>
    </source>
</evidence>
<sequence length="252" mass="28951">MKTEWDYTEMARTYLKRPDYAKDAIQKMIQISNVKKSDLICDIGAGAGHLTVMLTERGFQVCAVEPNESMATHGKRRTQLYNPKVLWINAIAENTSLSNDQFQLVTFGSSFNVTNQSESLVETNRILKRDGWFACMWNHRNLEDEIQQQIEKIIKTHISEYDYGSRRQDQTNTINESKLFDNVTLIEGAVEHTISVSNCIDAWKSHATLHRQAGAKFEEIIAHIEDFLCSLNLEELVVPYTTKIWMARTKKG</sequence>
<evidence type="ECO:0000313" key="4">
    <source>
        <dbReference type="EMBL" id="TVX93553.1"/>
    </source>
</evidence>
<dbReference type="InterPro" id="IPR041698">
    <property type="entry name" value="Methyltransf_25"/>
</dbReference>
<dbReference type="InterPro" id="IPR051052">
    <property type="entry name" value="Diverse_substrate_MTase"/>
</dbReference>
<dbReference type="PANTHER" id="PTHR44942:SF4">
    <property type="entry name" value="METHYLTRANSFERASE TYPE 11 DOMAIN-CONTAINING PROTEIN"/>
    <property type="match status" value="1"/>
</dbReference>
<accession>A0A559J125</accession>
<feature type="domain" description="Methyltransferase" evidence="3">
    <location>
        <begin position="40"/>
        <end position="131"/>
    </location>
</feature>
<evidence type="ECO:0000256" key="1">
    <source>
        <dbReference type="ARBA" id="ARBA00022603"/>
    </source>
</evidence>
<dbReference type="GO" id="GO:0032259">
    <property type="term" value="P:methylation"/>
    <property type="evidence" value="ECO:0007669"/>
    <property type="project" value="UniProtKB-KW"/>
</dbReference>
<dbReference type="CDD" id="cd02440">
    <property type="entry name" value="AdoMet_MTases"/>
    <property type="match status" value="1"/>
</dbReference>
<dbReference type="SUPFAM" id="SSF53335">
    <property type="entry name" value="S-adenosyl-L-methionine-dependent methyltransferases"/>
    <property type="match status" value="1"/>
</dbReference>
<gene>
    <name evidence="4" type="ORF">FPZ44_11110</name>
</gene>
<keyword evidence="5" id="KW-1185">Reference proteome</keyword>
<evidence type="ECO:0000313" key="5">
    <source>
        <dbReference type="Proteomes" id="UP000318102"/>
    </source>
</evidence>
<dbReference type="GO" id="GO:0008168">
    <property type="term" value="F:methyltransferase activity"/>
    <property type="evidence" value="ECO:0007669"/>
    <property type="project" value="UniProtKB-KW"/>
</dbReference>
<dbReference type="Pfam" id="PF13649">
    <property type="entry name" value="Methyltransf_25"/>
    <property type="match status" value="1"/>
</dbReference>
<dbReference type="OrthoDB" id="9797252at2"/>
<keyword evidence="2" id="KW-0808">Transferase</keyword>
<dbReference type="PANTHER" id="PTHR44942">
    <property type="entry name" value="METHYLTRANSF_11 DOMAIN-CONTAINING PROTEIN"/>
    <property type="match status" value="1"/>
</dbReference>
<dbReference type="RefSeq" id="WP_144990144.1">
    <property type="nucleotide sequence ID" value="NZ_VNJK01000001.1"/>
</dbReference>
<dbReference type="AlphaFoldDB" id="A0A559J125"/>
<evidence type="ECO:0000259" key="3">
    <source>
        <dbReference type="Pfam" id="PF13649"/>
    </source>
</evidence>
<proteinExistence type="predicted"/>
<dbReference type="InterPro" id="IPR029063">
    <property type="entry name" value="SAM-dependent_MTases_sf"/>
</dbReference>
<comment type="caution">
    <text evidence="4">The sequence shown here is derived from an EMBL/GenBank/DDBJ whole genome shotgun (WGS) entry which is preliminary data.</text>
</comment>
<dbReference type="Gene3D" id="3.40.50.150">
    <property type="entry name" value="Vaccinia Virus protein VP39"/>
    <property type="match status" value="1"/>
</dbReference>
<keyword evidence="1 4" id="KW-0489">Methyltransferase</keyword>